<dbReference type="EMBL" id="WIGO01000692">
    <property type="protein sequence ID" value="KAF6806318.1"/>
    <property type="molecule type" value="Genomic_DNA"/>
</dbReference>
<sequence length="276" mass="30899">MKGLRRVPGGSMCWTGTLPDEGAQNNTRRAVCRFSTGDTGDVYEFVCDHLVTPQQVADFDRIAKECQYERKYRKPHTTPQRVASTMAKATWADHSFRRLAVPSSSSNPKRNTPSLLLAPFTARRSTVGRALEQFEFQDEHRQPHSLFFPMLARSIDSSDGLFEPQSSHTPPKAANMSAKREHPPDILQYGALVLLTLLLELTAATDVRTGSRLSSTLTPDFSAGGESSRDTTISSVRNLGVSKSYQCEFWTTVFWSDVFIHRLVDLMADVLKNVER</sequence>
<protein>
    <submittedName>
        <fullName evidence="3">Vacuolar import and degradation protein</fullName>
    </submittedName>
</protein>
<dbReference type="InterPro" id="IPR040979">
    <property type="entry name" value="Vid27_N"/>
</dbReference>
<evidence type="ECO:0000256" key="1">
    <source>
        <dbReference type="SAM" id="MobiDB-lite"/>
    </source>
</evidence>
<evidence type="ECO:0000313" key="4">
    <source>
        <dbReference type="Proteomes" id="UP000654918"/>
    </source>
</evidence>
<feature type="region of interest" description="Disordered" evidence="1">
    <location>
        <begin position="159"/>
        <end position="181"/>
    </location>
</feature>
<accession>A0A8H6J575</accession>
<dbReference type="Pfam" id="PF17748">
    <property type="entry name" value="VID27_N"/>
    <property type="match status" value="1"/>
</dbReference>
<evidence type="ECO:0000259" key="2">
    <source>
        <dbReference type="Pfam" id="PF17748"/>
    </source>
</evidence>
<keyword evidence="4" id="KW-1185">Reference proteome</keyword>
<dbReference type="AlphaFoldDB" id="A0A8H6J575"/>
<reference evidence="3" key="1">
    <citation type="journal article" date="2020" name="Phytopathology">
        <title>Genome Sequence Resources of Colletotrichum truncatum, C. plurivorum, C. musicola, and C. sojae: Four Species Pathogenic to Soybean (Glycine max).</title>
        <authorList>
            <person name="Rogerio F."/>
            <person name="Boufleur T.R."/>
            <person name="Ciampi-Guillardi M."/>
            <person name="Sukno S.A."/>
            <person name="Thon M.R."/>
            <person name="Massola Junior N.S."/>
            <person name="Baroncelli R."/>
        </authorList>
    </citation>
    <scope>NUCLEOTIDE SEQUENCE</scope>
    <source>
        <strain evidence="3">LFN00145</strain>
    </source>
</reference>
<feature type="domain" description="Vid27 N-terminal" evidence="2">
    <location>
        <begin position="36"/>
        <end position="78"/>
    </location>
</feature>
<evidence type="ECO:0000313" key="3">
    <source>
        <dbReference type="EMBL" id="KAF6806318.1"/>
    </source>
</evidence>
<dbReference type="Proteomes" id="UP000654918">
    <property type="component" value="Unassembled WGS sequence"/>
</dbReference>
<organism evidence="3 4">
    <name type="scientific">Colletotrichum plurivorum</name>
    <dbReference type="NCBI Taxonomy" id="2175906"/>
    <lineage>
        <taxon>Eukaryota</taxon>
        <taxon>Fungi</taxon>
        <taxon>Dikarya</taxon>
        <taxon>Ascomycota</taxon>
        <taxon>Pezizomycotina</taxon>
        <taxon>Sordariomycetes</taxon>
        <taxon>Hypocreomycetidae</taxon>
        <taxon>Glomerellales</taxon>
        <taxon>Glomerellaceae</taxon>
        <taxon>Colletotrichum</taxon>
        <taxon>Colletotrichum orchidearum species complex</taxon>
    </lineage>
</organism>
<comment type="caution">
    <text evidence="3">The sequence shown here is derived from an EMBL/GenBank/DDBJ whole genome shotgun (WGS) entry which is preliminary data.</text>
</comment>
<gene>
    <name evidence="3" type="ORF">CPLU01_15907</name>
</gene>
<name>A0A8H6J575_9PEZI</name>
<proteinExistence type="predicted"/>